<dbReference type="OrthoDB" id="128043at2"/>
<proteinExistence type="predicted"/>
<evidence type="ECO:0000256" key="2">
    <source>
        <dbReference type="SAM" id="Phobius"/>
    </source>
</evidence>
<dbReference type="RefSeq" id="WP_149620824.1">
    <property type="nucleotide sequence ID" value="NZ_JBITUG010000001.1"/>
</dbReference>
<protein>
    <submittedName>
        <fullName evidence="3">Heavy-metal-associated domain-containing protein</fullName>
    </submittedName>
</protein>
<sequence length="320" mass="33918">MKAPVRLGLYGLVLVVVFVVAFATAGVAVPGQTVQSWVGNTKQTDHDAGEDQMDTTAPEGDAEDASSLGLAVAKDGYQLTTLAAPAETGADATLSLSIIGPNGEPVTDFDLEHEKELHLVTVRSDGQHFRHVHPEMDANGTWSIPWQWDAPGSYRVIAHSIPSESGETTTLSSSVQVAGNYEPVPSEAAATATVDGYELSVEGDLVAGESADLRVSVSRDGKPVTALEPYLGAFGHMVALREDDLAYLYVNPHGDHPQAGETSGPEITFDANAPSPGRYLIYVDFQVDGQVHTAPFVIDARSDERSGENTGAEHEEGRQP</sequence>
<evidence type="ECO:0000256" key="1">
    <source>
        <dbReference type="SAM" id="MobiDB-lite"/>
    </source>
</evidence>
<feature type="region of interest" description="Disordered" evidence="1">
    <location>
        <begin position="296"/>
        <end position="320"/>
    </location>
</feature>
<feature type="region of interest" description="Disordered" evidence="1">
    <location>
        <begin position="42"/>
        <end position="65"/>
    </location>
</feature>
<feature type="transmembrane region" description="Helical" evidence="2">
    <location>
        <begin position="7"/>
        <end position="29"/>
    </location>
</feature>
<dbReference type="EMBL" id="VOBL01000027">
    <property type="protein sequence ID" value="KAA0973410.1"/>
    <property type="molecule type" value="Genomic_DNA"/>
</dbReference>
<evidence type="ECO:0000313" key="4">
    <source>
        <dbReference type="Proteomes" id="UP000323856"/>
    </source>
</evidence>
<evidence type="ECO:0000313" key="3">
    <source>
        <dbReference type="EMBL" id="KAA0973410.1"/>
    </source>
</evidence>
<feature type="compositionally biased region" description="Basic and acidic residues" evidence="1">
    <location>
        <begin position="300"/>
        <end position="320"/>
    </location>
</feature>
<accession>A0A5B0E6L0</accession>
<keyword evidence="2" id="KW-0812">Transmembrane</keyword>
<dbReference type="Proteomes" id="UP000323856">
    <property type="component" value="Unassembled WGS sequence"/>
</dbReference>
<keyword evidence="2" id="KW-1133">Transmembrane helix</keyword>
<keyword evidence="2" id="KW-0472">Membrane</keyword>
<name>A0A5B0E6L0_9MICC</name>
<reference evidence="3 4" key="1">
    <citation type="submission" date="2019-07" db="EMBL/GenBank/DDBJ databases">
        <title>Analysis of the biochemical properties, biological activity and biotechnological potential of siderophores and biosurfactants produced by Antarctic psychrotolerant bacteria.</title>
        <authorList>
            <person name="Styczynski M."/>
            <person name="Krucon T."/>
            <person name="Decewicz P."/>
            <person name="Dziewit L."/>
        </authorList>
    </citation>
    <scope>NUCLEOTIDE SEQUENCE [LARGE SCALE GENOMIC DNA]</scope>
    <source>
        <strain evidence="3 4">ANT_H27</strain>
    </source>
</reference>
<gene>
    <name evidence="3" type="ORF">FQ154_18330</name>
</gene>
<dbReference type="AlphaFoldDB" id="A0A5B0E6L0"/>
<comment type="caution">
    <text evidence="3">The sequence shown here is derived from an EMBL/GenBank/DDBJ whole genome shotgun (WGS) entry which is preliminary data.</text>
</comment>
<organism evidence="3 4">
    <name type="scientific">Paeniglutamicibacter gangotriensis</name>
    <dbReference type="NCBI Taxonomy" id="254787"/>
    <lineage>
        <taxon>Bacteria</taxon>
        <taxon>Bacillati</taxon>
        <taxon>Actinomycetota</taxon>
        <taxon>Actinomycetes</taxon>
        <taxon>Micrococcales</taxon>
        <taxon>Micrococcaceae</taxon>
        <taxon>Paeniglutamicibacter</taxon>
    </lineage>
</organism>